<name>A0ABR9RUA2_9ACTN</name>
<proteinExistence type="predicted"/>
<comment type="caution">
    <text evidence="1">The sequence shown here is derived from an EMBL/GenBank/DDBJ whole genome shotgun (WGS) entry which is preliminary data.</text>
</comment>
<dbReference type="EMBL" id="JADCSA010000009">
    <property type="protein sequence ID" value="MBE7325174.1"/>
    <property type="molecule type" value="Genomic_DNA"/>
</dbReference>
<accession>A0ABR9RUA2</accession>
<evidence type="ECO:0000313" key="2">
    <source>
        <dbReference type="Proteomes" id="UP000756387"/>
    </source>
</evidence>
<dbReference type="GO" id="GO:0004519">
    <property type="term" value="F:endonuclease activity"/>
    <property type="evidence" value="ECO:0007669"/>
    <property type="project" value="UniProtKB-KW"/>
</dbReference>
<dbReference type="Proteomes" id="UP000756387">
    <property type="component" value="Unassembled WGS sequence"/>
</dbReference>
<keyword evidence="2" id="KW-1185">Reference proteome</keyword>
<organism evidence="1 2">
    <name type="scientific">Nocardioides malaquae</name>
    <dbReference type="NCBI Taxonomy" id="2773426"/>
    <lineage>
        <taxon>Bacteria</taxon>
        <taxon>Bacillati</taxon>
        <taxon>Actinomycetota</taxon>
        <taxon>Actinomycetes</taxon>
        <taxon>Propionibacteriales</taxon>
        <taxon>Nocardioidaceae</taxon>
        <taxon>Nocardioides</taxon>
    </lineage>
</organism>
<keyword evidence="1" id="KW-0255">Endonuclease</keyword>
<reference evidence="1 2" key="1">
    <citation type="submission" date="2020-10" db="EMBL/GenBank/DDBJ databases">
        <title>Nocardioides sp. isolated from sludge.</title>
        <authorList>
            <person name="Zhang X."/>
        </authorList>
    </citation>
    <scope>NUCLEOTIDE SEQUENCE [LARGE SCALE GENOMIC DNA]</scope>
    <source>
        <strain evidence="1 2">Y6</strain>
    </source>
</reference>
<keyword evidence="1" id="KW-0378">Hydrolase</keyword>
<gene>
    <name evidence="1" type="ORF">IEQ44_10955</name>
</gene>
<feature type="non-terminal residue" evidence="1">
    <location>
        <position position="80"/>
    </location>
</feature>
<sequence length="80" mass="8930">MSRVLAACEVIEAELKSLAEVNPIFMSTEEKAEALKRTVALESQLTELRFRVMASSQDVAEAQGFHSVAPWLAHHAHVRR</sequence>
<evidence type="ECO:0000313" key="1">
    <source>
        <dbReference type="EMBL" id="MBE7325174.1"/>
    </source>
</evidence>
<keyword evidence="1" id="KW-0540">Nuclease</keyword>
<protein>
    <submittedName>
        <fullName evidence="1">HNH endonuclease</fullName>
    </submittedName>
</protein>